<feature type="region of interest" description="Disordered" evidence="1">
    <location>
        <begin position="87"/>
        <end position="124"/>
    </location>
</feature>
<dbReference type="AlphaFoldDB" id="C6RDH0"/>
<organism evidence="2 3">
    <name type="scientific">Campylobacter showae RM3277</name>
    <dbReference type="NCBI Taxonomy" id="553219"/>
    <lineage>
        <taxon>Bacteria</taxon>
        <taxon>Pseudomonadati</taxon>
        <taxon>Campylobacterota</taxon>
        <taxon>Epsilonproteobacteria</taxon>
        <taxon>Campylobacterales</taxon>
        <taxon>Campylobacteraceae</taxon>
        <taxon>Campylobacter</taxon>
    </lineage>
</organism>
<proteinExistence type="predicted"/>
<reference evidence="2 3" key="1">
    <citation type="submission" date="2009-07" db="EMBL/GenBank/DDBJ databases">
        <authorList>
            <person name="Madupu R."/>
            <person name="Sebastian Y."/>
            <person name="Durkin A.S."/>
            <person name="Torralba M."/>
            <person name="Methe B."/>
            <person name="Sutton G.G."/>
            <person name="Strausberg R.L."/>
            <person name="Nelson K.E."/>
        </authorList>
    </citation>
    <scope>NUCLEOTIDE SEQUENCE [LARGE SCALE GENOMIC DNA]</scope>
    <source>
        <strain evidence="2 3">RM3277</strain>
    </source>
</reference>
<dbReference type="RefSeq" id="WP_002946888.1">
    <property type="nucleotide sequence ID" value="NZ_ACVQ01000006.1"/>
</dbReference>
<evidence type="ECO:0000256" key="1">
    <source>
        <dbReference type="SAM" id="MobiDB-lite"/>
    </source>
</evidence>
<name>C6RDH0_9BACT</name>
<comment type="caution">
    <text evidence="2">The sequence shown here is derived from an EMBL/GenBank/DDBJ whole genome shotgun (WGS) entry which is preliminary data.</text>
</comment>
<accession>C6RDH0</accession>
<keyword evidence="3" id="KW-1185">Reference proteome</keyword>
<dbReference type="Proteomes" id="UP000003107">
    <property type="component" value="Unassembled WGS sequence"/>
</dbReference>
<gene>
    <name evidence="2" type="ORF">CAMSH0001_0001</name>
</gene>
<feature type="non-terminal residue" evidence="2">
    <location>
        <position position="275"/>
    </location>
</feature>
<feature type="compositionally biased region" description="Polar residues" evidence="1">
    <location>
        <begin position="92"/>
        <end position="101"/>
    </location>
</feature>
<evidence type="ECO:0000313" key="2">
    <source>
        <dbReference type="EMBL" id="EET80531.1"/>
    </source>
</evidence>
<protein>
    <submittedName>
        <fullName evidence="2">Uncharacterized protein</fullName>
    </submittedName>
</protein>
<dbReference type="STRING" id="553219.CAMSH0001_0001"/>
<sequence length="275" mass="31191">MGKRDEALNLARDFECDGFRVPDLYERFWQLQGDAAAYFTLADSLLRGQQEGGTLLKDAMGYVGEEDFKALIATAVEILREEAAERCETKQSESAAQTGENARSVRADESASKNARQRGRDEKSARWKNAEEVIAAASLEFAPFLHPYLGELFKLQPSESAYYAEYPWRGLSYEGSQIWCEKLADPQTSRDERQKIFSCLLQTRDPRNVKFACEFALAEDFFDRPCDLFEYIDYWLEAVGFTFERVKFGADGAAQTAADEILKMDVLKHGDTKQA</sequence>
<evidence type="ECO:0000313" key="3">
    <source>
        <dbReference type="Proteomes" id="UP000003107"/>
    </source>
</evidence>
<dbReference type="EMBL" id="ACVQ01000006">
    <property type="protein sequence ID" value="EET80531.1"/>
    <property type="molecule type" value="Genomic_DNA"/>
</dbReference>